<dbReference type="GO" id="GO:0051301">
    <property type="term" value="P:cell division"/>
    <property type="evidence" value="ECO:0007669"/>
    <property type="project" value="UniProtKB-KW"/>
</dbReference>
<dbReference type="InterPro" id="IPR004101">
    <property type="entry name" value="Mur_ligase_C"/>
</dbReference>
<keyword evidence="4" id="KW-0067">ATP-binding</keyword>
<dbReference type="GO" id="GO:0008360">
    <property type="term" value="P:regulation of cell shape"/>
    <property type="evidence" value="ECO:0007669"/>
    <property type="project" value="UniProtKB-KW"/>
</dbReference>
<evidence type="ECO:0000256" key="2">
    <source>
        <dbReference type="ARBA" id="ARBA00022618"/>
    </source>
</evidence>
<dbReference type="InterPro" id="IPR013221">
    <property type="entry name" value="Mur_ligase_cen"/>
</dbReference>
<keyword evidence="13" id="KW-1185">Reference proteome</keyword>
<evidence type="ECO:0000256" key="6">
    <source>
        <dbReference type="ARBA" id="ARBA00022984"/>
    </source>
</evidence>
<dbReference type="SUPFAM" id="SSF51984">
    <property type="entry name" value="MurCD N-terminal domain"/>
    <property type="match status" value="1"/>
</dbReference>
<dbReference type="InterPro" id="IPR036565">
    <property type="entry name" value="Mur-like_cat_sf"/>
</dbReference>
<keyword evidence="3" id="KW-0547">Nucleotide-binding</keyword>
<dbReference type="GO" id="GO:0016881">
    <property type="term" value="F:acid-amino acid ligase activity"/>
    <property type="evidence" value="ECO:0007669"/>
    <property type="project" value="InterPro"/>
</dbReference>
<evidence type="ECO:0000256" key="4">
    <source>
        <dbReference type="ARBA" id="ARBA00022840"/>
    </source>
</evidence>
<reference evidence="12 13" key="1">
    <citation type="submission" date="2019-08" db="EMBL/GenBank/DDBJ databases">
        <title>Pedobacter sp. nov., isolated from Han river, South Korea.</title>
        <authorList>
            <person name="Lee D.-H."/>
            <person name="Kim Y.-S."/>
            <person name="Hwang E.-M."/>
            <person name="Le Tran T.C."/>
            <person name="Cha C.-J."/>
        </authorList>
    </citation>
    <scope>NUCLEOTIDE SEQUENCE [LARGE SCALE GENOMIC DNA]</scope>
    <source>
        <strain evidence="12 13">CJ43</strain>
    </source>
</reference>
<evidence type="ECO:0000256" key="1">
    <source>
        <dbReference type="ARBA" id="ARBA00022598"/>
    </source>
</evidence>
<dbReference type="Pfam" id="PF01225">
    <property type="entry name" value="Mur_ligase"/>
    <property type="match status" value="1"/>
</dbReference>
<keyword evidence="6" id="KW-0573">Peptidoglycan synthesis</keyword>
<dbReference type="Gene3D" id="3.40.1190.10">
    <property type="entry name" value="Mur-like, catalytic domain"/>
    <property type="match status" value="1"/>
</dbReference>
<dbReference type="Pfam" id="PF02875">
    <property type="entry name" value="Mur_ligase_C"/>
    <property type="match status" value="1"/>
</dbReference>
<keyword evidence="5" id="KW-0133">Cell shape</keyword>
<evidence type="ECO:0000256" key="7">
    <source>
        <dbReference type="ARBA" id="ARBA00023306"/>
    </source>
</evidence>
<dbReference type="Pfam" id="PF08245">
    <property type="entry name" value="Mur_ligase_M"/>
    <property type="match status" value="1"/>
</dbReference>
<dbReference type="Proteomes" id="UP000323653">
    <property type="component" value="Chromosome"/>
</dbReference>
<dbReference type="InterPro" id="IPR000713">
    <property type="entry name" value="Mur_ligase_N"/>
</dbReference>
<dbReference type="SUPFAM" id="SSF53623">
    <property type="entry name" value="MurD-like peptide ligases, catalytic domain"/>
    <property type="match status" value="1"/>
</dbReference>
<dbReference type="RefSeq" id="WP_149074564.1">
    <property type="nucleotide sequence ID" value="NZ_CP043329.1"/>
</dbReference>
<evidence type="ECO:0000313" key="13">
    <source>
        <dbReference type="Proteomes" id="UP000323653"/>
    </source>
</evidence>
<dbReference type="GO" id="GO:0009252">
    <property type="term" value="P:peptidoglycan biosynthetic process"/>
    <property type="evidence" value="ECO:0007669"/>
    <property type="project" value="UniProtKB-KW"/>
</dbReference>
<proteinExistence type="predicted"/>
<dbReference type="PANTHER" id="PTHR43445:SF5">
    <property type="entry name" value="UDP-N-ACETYLMURAMATE--L-ALANYL-GAMMA-D-GLUTAMYL-MESO-2,6-DIAMINOHEPTANDIOATE LIGASE"/>
    <property type="match status" value="1"/>
</dbReference>
<keyword evidence="1" id="KW-0436">Ligase</keyword>
<dbReference type="Gene3D" id="3.40.50.720">
    <property type="entry name" value="NAD(P)-binding Rossmann-like Domain"/>
    <property type="match status" value="1"/>
</dbReference>
<keyword evidence="2" id="KW-0132">Cell division</keyword>
<evidence type="ECO:0000313" key="12">
    <source>
        <dbReference type="EMBL" id="QEK51597.1"/>
    </source>
</evidence>
<dbReference type="Gene3D" id="3.90.190.20">
    <property type="entry name" value="Mur ligase, C-terminal domain"/>
    <property type="match status" value="1"/>
</dbReference>
<gene>
    <name evidence="12" type="ORF">FYC62_07950</name>
</gene>
<dbReference type="SUPFAM" id="SSF53244">
    <property type="entry name" value="MurD-like peptide ligases, peptide-binding domain"/>
    <property type="match status" value="1"/>
</dbReference>
<dbReference type="GO" id="GO:0071555">
    <property type="term" value="P:cell wall organization"/>
    <property type="evidence" value="ECO:0007669"/>
    <property type="project" value="UniProtKB-KW"/>
</dbReference>
<dbReference type="EMBL" id="CP043329">
    <property type="protein sequence ID" value="QEK51597.1"/>
    <property type="molecule type" value="Genomic_DNA"/>
</dbReference>
<evidence type="ECO:0000259" key="11">
    <source>
        <dbReference type="Pfam" id="PF08245"/>
    </source>
</evidence>
<organism evidence="12 13">
    <name type="scientific">Pedobacter aquae</name>
    <dbReference type="NCBI Taxonomy" id="2605747"/>
    <lineage>
        <taxon>Bacteria</taxon>
        <taxon>Pseudomonadati</taxon>
        <taxon>Bacteroidota</taxon>
        <taxon>Sphingobacteriia</taxon>
        <taxon>Sphingobacteriales</taxon>
        <taxon>Sphingobacteriaceae</taxon>
        <taxon>Pedobacter</taxon>
    </lineage>
</organism>
<dbReference type="InterPro" id="IPR036615">
    <property type="entry name" value="Mur_ligase_C_dom_sf"/>
</dbReference>
<dbReference type="AlphaFoldDB" id="A0A5C0VHP2"/>
<accession>A0A5C0VHP2</accession>
<evidence type="ECO:0000256" key="8">
    <source>
        <dbReference type="ARBA" id="ARBA00023316"/>
    </source>
</evidence>
<feature type="domain" description="Mur ligase C-terminal" evidence="10">
    <location>
        <begin position="308"/>
        <end position="434"/>
    </location>
</feature>
<dbReference type="InterPro" id="IPR050061">
    <property type="entry name" value="MurCDEF_pg_biosynth"/>
</dbReference>
<evidence type="ECO:0000259" key="9">
    <source>
        <dbReference type="Pfam" id="PF01225"/>
    </source>
</evidence>
<evidence type="ECO:0000259" key="10">
    <source>
        <dbReference type="Pfam" id="PF02875"/>
    </source>
</evidence>
<keyword evidence="7" id="KW-0131">Cell cycle</keyword>
<name>A0A5C0VHP2_9SPHI</name>
<dbReference type="KEGG" id="pej:FYC62_07950"/>
<sequence>MRVHFIAVGGAAMHNLAIALHLKGFKVTGSDDVVFEPSKSRLAKHGLLPAEEGWNEANISDKLDAVILGMHAKADNPELLKAQELNIPIFSYPEYIYEQSKQKKRIVIGGSHGKTTITSMILHVLKYHKKDFDYLVGAQIEGFDNMVGLSDAPLIIIEGDEYLASPIDRRPKFHLYKAHVGIISGVAWDHINVFPTFENYKEQFTKFIDTIEPNGTLIYCEDDVALKTLVSDYKGDKSLKVYPYQAHEAVIKSGKTFLLVNENKKLPLEIFGAHNLMNLNAARLACLEAGISNDEFYEAIQSFKGAARRLEKLAENDNTVIYKDFAHSPSKLKATVGAVKEQYSERKLIACIELHTFSSLNRNFLNEYAYTLNQADYAIVFIDDKTLKQKGMQAFTEEEILNAFKSKEIKFFNQPEKIKEHLLTFQLRDVNLLLMSSGNFGGIDLVTLANKLLLN</sequence>
<dbReference type="PANTHER" id="PTHR43445">
    <property type="entry name" value="UDP-N-ACETYLMURAMATE--L-ALANINE LIGASE-RELATED"/>
    <property type="match status" value="1"/>
</dbReference>
<feature type="domain" description="Mur ligase central" evidence="11">
    <location>
        <begin position="108"/>
        <end position="285"/>
    </location>
</feature>
<evidence type="ECO:0000256" key="5">
    <source>
        <dbReference type="ARBA" id="ARBA00022960"/>
    </source>
</evidence>
<keyword evidence="8" id="KW-0961">Cell wall biogenesis/degradation</keyword>
<feature type="domain" description="Mur ligase N-terminal catalytic" evidence="9">
    <location>
        <begin position="3"/>
        <end position="102"/>
    </location>
</feature>
<protein>
    <submittedName>
        <fullName evidence="12">Peptidoglycan synthetase</fullName>
    </submittedName>
</protein>
<dbReference type="GO" id="GO:0005524">
    <property type="term" value="F:ATP binding"/>
    <property type="evidence" value="ECO:0007669"/>
    <property type="project" value="UniProtKB-KW"/>
</dbReference>
<evidence type="ECO:0000256" key="3">
    <source>
        <dbReference type="ARBA" id="ARBA00022741"/>
    </source>
</evidence>